<dbReference type="PRINTS" id="PR00598">
    <property type="entry name" value="HTHMARR"/>
</dbReference>
<dbReference type="PROSITE" id="PS50995">
    <property type="entry name" value="HTH_MARR_2"/>
    <property type="match status" value="1"/>
</dbReference>
<dbReference type="InterPro" id="IPR036390">
    <property type="entry name" value="WH_DNA-bd_sf"/>
</dbReference>
<dbReference type="InterPro" id="IPR036388">
    <property type="entry name" value="WH-like_DNA-bd_sf"/>
</dbReference>
<evidence type="ECO:0000256" key="2">
    <source>
        <dbReference type="ARBA" id="ARBA00023125"/>
    </source>
</evidence>
<dbReference type="SMART" id="SM00347">
    <property type="entry name" value="HTH_MARR"/>
    <property type="match status" value="1"/>
</dbReference>
<name>A0A1H7XE89_9NOCA</name>
<dbReference type="InterPro" id="IPR023187">
    <property type="entry name" value="Tscrpt_reg_MarR-type_CS"/>
</dbReference>
<dbReference type="RefSeq" id="WP_072753621.1">
    <property type="nucleotide sequence ID" value="NZ_FOAW01000032.1"/>
</dbReference>
<evidence type="ECO:0000256" key="3">
    <source>
        <dbReference type="ARBA" id="ARBA00023163"/>
    </source>
</evidence>
<evidence type="ECO:0000313" key="5">
    <source>
        <dbReference type="EMBL" id="SEM31993.1"/>
    </source>
</evidence>
<dbReference type="PANTHER" id="PTHR39515">
    <property type="entry name" value="CONSERVED PROTEIN"/>
    <property type="match status" value="1"/>
</dbReference>
<dbReference type="InterPro" id="IPR000835">
    <property type="entry name" value="HTH_MarR-typ"/>
</dbReference>
<dbReference type="Proteomes" id="UP000198677">
    <property type="component" value="Unassembled WGS sequence"/>
</dbReference>
<dbReference type="EMBL" id="FOAW01000032">
    <property type="protein sequence ID" value="SEM31993.1"/>
    <property type="molecule type" value="Genomic_DNA"/>
</dbReference>
<accession>A0A1H7XE89</accession>
<dbReference type="GO" id="GO:0003677">
    <property type="term" value="F:DNA binding"/>
    <property type="evidence" value="ECO:0007669"/>
    <property type="project" value="UniProtKB-KW"/>
</dbReference>
<reference evidence="6" key="1">
    <citation type="submission" date="2016-10" db="EMBL/GenBank/DDBJ databases">
        <authorList>
            <person name="Varghese N."/>
            <person name="Submissions S."/>
        </authorList>
    </citation>
    <scope>NUCLEOTIDE SEQUENCE [LARGE SCALE GENOMIC DNA]</scope>
    <source>
        <strain evidence="6">DSM 44675</strain>
    </source>
</reference>
<dbReference type="PANTHER" id="PTHR39515:SF2">
    <property type="entry name" value="HTH-TYPE TRANSCRIPTIONAL REGULATOR RV0880"/>
    <property type="match status" value="1"/>
</dbReference>
<sequence length="163" mass="17918">MAVQTATAEDLVEEVFLFGRALRHILGGADTSGLPPALLGVLHVLATVGQCRQMELASNLCVSQSSLSRQIADLVDAGFVERHADPEDGRVSLVRLSESGTELLRENRERRADRLRTLLGEWSEEEAHEAMTSLRRLKHTFMTPPVRRTVSDADSQNQGSTPT</sequence>
<evidence type="ECO:0000256" key="1">
    <source>
        <dbReference type="ARBA" id="ARBA00023015"/>
    </source>
</evidence>
<dbReference type="SUPFAM" id="SSF46785">
    <property type="entry name" value="Winged helix' DNA-binding domain"/>
    <property type="match status" value="1"/>
</dbReference>
<feature type="domain" description="HTH marR-type" evidence="4">
    <location>
        <begin position="1"/>
        <end position="139"/>
    </location>
</feature>
<keyword evidence="6" id="KW-1185">Reference proteome</keyword>
<dbReference type="AlphaFoldDB" id="A0A1H7XE89"/>
<keyword evidence="3" id="KW-0804">Transcription</keyword>
<dbReference type="OrthoDB" id="4311144at2"/>
<keyword evidence="2 5" id="KW-0238">DNA-binding</keyword>
<dbReference type="Gene3D" id="1.10.10.10">
    <property type="entry name" value="Winged helix-like DNA-binding domain superfamily/Winged helix DNA-binding domain"/>
    <property type="match status" value="1"/>
</dbReference>
<dbReference type="GO" id="GO:0003700">
    <property type="term" value="F:DNA-binding transcription factor activity"/>
    <property type="evidence" value="ECO:0007669"/>
    <property type="project" value="InterPro"/>
</dbReference>
<evidence type="ECO:0000259" key="4">
    <source>
        <dbReference type="PROSITE" id="PS50995"/>
    </source>
</evidence>
<proteinExistence type="predicted"/>
<dbReference type="InterPro" id="IPR052526">
    <property type="entry name" value="HTH-type_Bedaq_tolerance"/>
</dbReference>
<gene>
    <name evidence="5" type="ORF">SAMN05444583_13212</name>
</gene>
<dbReference type="PROSITE" id="PS01117">
    <property type="entry name" value="HTH_MARR_1"/>
    <property type="match status" value="1"/>
</dbReference>
<organism evidence="5 6">
    <name type="scientific">Rhodococcus maanshanensis</name>
    <dbReference type="NCBI Taxonomy" id="183556"/>
    <lineage>
        <taxon>Bacteria</taxon>
        <taxon>Bacillati</taxon>
        <taxon>Actinomycetota</taxon>
        <taxon>Actinomycetes</taxon>
        <taxon>Mycobacteriales</taxon>
        <taxon>Nocardiaceae</taxon>
        <taxon>Rhodococcus</taxon>
    </lineage>
</organism>
<dbReference type="Pfam" id="PF12802">
    <property type="entry name" value="MarR_2"/>
    <property type="match status" value="1"/>
</dbReference>
<evidence type="ECO:0000313" key="6">
    <source>
        <dbReference type="Proteomes" id="UP000198677"/>
    </source>
</evidence>
<protein>
    <submittedName>
        <fullName evidence="5">DNA-binding transcriptional regulator, MarR family</fullName>
    </submittedName>
</protein>
<keyword evidence="1" id="KW-0805">Transcription regulation</keyword>